<dbReference type="Pfam" id="PF04195">
    <property type="entry name" value="Transposase_28"/>
    <property type="match status" value="1"/>
</dbReference>
<name>A0A0L9UM65_PHAAN</name>
<dbReference type="PANTHER" id="PTHR31099">
    <property type="entry name" value="OS06G0165300 PROTEIN"/>
    <property type="match status" value="1"/>
</dbReference>
<proteinExistence type="predicted"/>
<dbReference type="InterPro" id="IPR007321">
    <property type="entry name" value="Transposase_28"/>
</dbReference>
<dbReference type="PANTHER" id="PTHR31099:SF49">
    <property type="entry name" value="MYOSIN HEAVY CHAIN-LIKE PROTEIN"/>
    <property type="match status" value="1"/>
</dbReference>
<evidence type="ECO:0000313" key="4">
    <source>
        <dbReference type="EMBL" id="KOM43657.1"/>
    </source>
</evidence>
<dbReference type="OMA" id="HEPMDSI"/>
<dbReference type="Proteomes" id="UP000053144">
    <property type="component" value="Chromosome 5"/>
</dbReference>
<dbReference type="Gramene" id="KOM43657">
    <property type="protein sequence ID" value="KOM43657"/>
    <property type="gene ID" value="LR48_Vigan05g126200"/>
</dbReference>
<gene>
    <name evidence="4" type="ORF">LR48_Vigan05g126200</name>
</gene>
<evidence type="ECO:0000313" key="5">
    <source>
        <dbReference type="Proteomes" id="UP000053144"/>
    </source>
</evidence>
<feature type="domain" description="Transposase (putative) gypsy type" evidence="3">
    <location>
        <begin position="161"/>
        <end position="218"/>
    </location>
</feature>
<protein>
    <recommendedName>
        <fullName evidence="3">Transposase (putative) gypsy type domain-containing protein</fullName>
    </recommendedName>
</protein>
<feature type="region of interest" description="Disordered" evidence="2">
    <location>
        <begin position="489"/>
        <end position="512"/>
    </location>
</feature>
<dbReference type="EMBL" id="CM003375">
    <property type="protein sequence ID" value="KOM43657.1"/>
    <property type="molecule type" value="Genomic_DNA"/>
</dbReference>
<evidence type="ECO:0000259" key="3">
    <source>
        <dbReference type="Pfam" id="PF04195"/>
    </source>
</evidence>
<organism evidence="4 5">
    <name type="scientific">Phaseolus angularis</name>
    <name type="common">Azuki bean</name>
    <name type="synonym">Vigna angularis</name>
    <dbReference type="NCBI Taxonomy" id="3914"/>
    <lineage>
        <taxon>Eukaryota</taxon>
        <taxon>Viridiplantae</taxon>
        <taxon>Streptophyta</taxon>
        <taxon>Embryophyta</taxon>
        <taxon>Tracheophyta</taxon>
        <taxon>Spermatophyta</taxon>
        <taxon>Magnoliopsida</taxon>
        <taxon>eudicotyledons</taxon>
        <taxon>Gunneridae</taxon>
        <taxon>Pentapetalae</taxon>
        <taxon>rosids</taxon>
        <taxon>fabids</taxon>
        <taxon>Fabales</taxon>
        <taxon>Fabaceae</taxon>
        <taxon>Papilionoideae</taxon>
        <taxon>50 kb inversion clade</taxon>
        <taxon>NPAAA clade</taxon>
        <taxon>indigoferoid/millettioid clade</taxon>
        <taxon>Phaseoleae</taxon>
        <taxon>Vigna</taxon>
    </lineage>
</organism>
<evidence type="ECO:0000256" key="1">
    <source>
        <dbReference type="SAM" id="Coils"/>
    </source>
</evidence>
<feature type="compositionally biased region" description="Low complexity" evidence="2">
    <location>
        <begin position="20"/>
        <end position="35"/>
    </location>
</feature>
<evidence type="ECO:0000256" key="2">
    <source>
        <dbReference type="SAM" id="MobiDB-lite"/>
    </source>
</evidence>
<keyword evidence="1" id="KW-0175">Coiled coil</keyword>
<reference evidence="5" key="1">
    <citation type="journal article" date="2015" name="Proc. Natl. Acad. Sci. U.S.A.">
        <title>Genome sequencing of adzuki bean (Vigna angularis) provides insight into high starch and low fat accumulation and domestication.</title>
        <authorList>
            <person name="Yang K."/>
            <person name="Tian Z."/>
            <person name="Chen C."/>
            <person name="Luo L."/>
            <person name="Zhao B."/>
            <person name="Wang Z."/>
            <person name="Yu L."/>
            <person name="Li Y."/>
            <person name="Sun Y."/>
            <person name="Li W."/>
            <person name="Chen Y."/>
            <person name="Li Y."/>
            <person name="Zhang Y."/>
            <person name="Ai D."/>
            <person name="Zhao J."/>
            <person name="Shang C."/>
            <person name="Ma Y."/>
            <person name="Wu B."/>
            <person name="Wang M."/>
            <person name="Gao L."/>
            <person name="Sun D."/>
            <person name="Zhang P."/>
            <person name="Guo F."/>
            <person name="Wang W."/>
            <person name="Li Y."/>
            <person name="Wang J."/>
            <person name="Varshney R.K."/>
            <person name="Wang J."/>
            <person name="Ling H.Q."/>
            <person name="Wan P."/>
        </authorList>
    </citation>
    <scope>NUCLEOTIDE SEQUENCE</scope>
    <source>
        <strain evidence="5">cv. Jingnong 6</strain>
    </source>
</reference>
<sequence length="512" mass="57229">MSIVRVSSSDELTGRGGGESSDWSRSSSPSSVSSSYLERPEQEGGSGSKSSASGGEMDINEISLFLLQGGVVIDAEPAGGWLVIGGYDWASHEVGSYEPDFSTREELRLWAERSYIARDGEDARLFRLGVSHPNERVFHGKGTHIEDFFFVYTYLFNQMFVRVPFTAFQSVVLGRLNVAPSQLHPNGWACIQAFVAMCSALAITPIVPIFLHYFNVRPIAKRGWVSLTSVHDCCLFKPYSESFKNFKHRNFKVIIKEGGRSQFHTEAGGPLFPFYWKRDPAKINVVLVYAMTPVEIESVKTIDALSRRLPARNLLAFNVSGRVSFHMSSSQRAVVEPMSEKDITEAALEFARRGAMLAWYLREFADRRSAGELQAELVAEKKTVEDLQTQMEALTLEHQECEKKRSALQENLDETRLELSTTVQQLKDAQQVDRLADELMKANEAIEHEEGFNKALRQAAFQLGADPLAADFDIGQDVYDGKMMSVDASPVNEEAVGDEDVRPAEDDDECYQ</sequence>
<feature type="compositionally biased region" description="Polar residues" evidence="2">
    <location>
        <begin position="1"/>
        <end position="11"/>
    </location>
</feature>
<dbReference type="AlphaFoldDB" id="A0A0L9UM65"/>
<accession>A0A0L9UM65</accession>
<feature type="region of interest" description="Disordered" evidence="2">
    <location>
        <begin position="1"/>
        <end position="54"/>
    </location>
</feature>
<feature type="coiled-coil region" evidence="1">
    <location>
        <begin position="370"/>
        <end position="449"/>
    </location>
</feature>